<comment type="pathway">
    <text evidence="3">Amino-acid degradation; L-phenylalanine degradation; acetoacetate and fumarate from L-phenylalanine: step 6/6.</text>
</comment>
<dbReference type="RefSeq" id="WP_369336837.1">
    <property type="nucleotide sequence ID" value="NZ_JBFYGN010000002.1"/>
</dbReference>
<dbReference type="Pfam" id="PF01557">
    <property type="entry name" value="FAA_hydrolase"/>
    <property type="match status" value="1"/>
</dbReference>
<keyword evidence="5" id="KW-0479">Metal-binding</keyword>
<evidence type="ECO:0000256" key="8">
    <source>
        <dbReference type="ARBA" id="ARBA00022842"/>
    </source>
</evidence>
<protein>
    <recommendedName>
        <fullName evidence="4">fumarylacetoacetase</fullName>
        <ecNumber evidence="4">3.7.1.2</ecNumber>
    </recommendedName>
</protein>
<keyword evidence="14" id="KW-1185">Reference proteome</keyword>
<keyword evidence="7" id="KW-0106">Calcium</keyword>
<feature type="domain" description="Fumarylacetoacetase-like C-terminal" evidence="11">
    <location>
        <begin position="143"/>
        <end position="438"/>
    </location>
</feature>
<dbReference type="Pfam" id="PF09298">
    <property type="entry name" value="FAA_hydrolase_N"/>
    <property type="match status" value="1"/>
</dbReference>
<dbReference type="GO" id="GO:0004334">
    <property type="term" value="F:fumarylacetoacetase activity"/>
    <property type="evidence" value="ECO:0007669"/>
    <property type="project" value="UniProtKB-EC"/>
</dbReference>
<evidence type="ECO:0000256" key="6">
    <source>
        <dbReference type="ARBA" id="ARBA00022801"/>
    </source>
</evidence>
<evidence type="ECO:0000256" key="2">
    <source>
        <dbReference type="ARBA" id="ARBA00001946"/>
    </source>
</evidence>
<dbReference type="NCBIfam" id="TIGR01266">
    <property type="entry name" value="fum_ac_acetase"/>
    <property type="match status" value="1"/>
</dbReference>
<sequence>MALNETHDAGLQSWVASANTGKSDFPIQNLPFAVFRRKSNEQNGSESFRGGVAIGDQVLDMAAVHQLGTAKVLGGDVQAQVEAAAASQLNALMAMSPAQWSALRLALSRALRAGAAEEAALKACLVPQSEVEYTVPVQVGDYTDFYTSVHHATNVGKLFRPTNPLMENYKWVPIGYHGRASSIRISGVDFKRPNGQLKTPDADPVLKPCNRLDYELEMGIYAGAGNPWGDAIGIEDAENHIFGLCLLNDWSARDVQAWEYQPLGPFLSKNFATSISPWIVTLEALEPYRTAFTRPAEDPQPLPYLSSAANSQRGALDVQLSVAIQTEKMRAAGQAAEQITQTSYRHAYWTMAQLVAHHTVNGCDLQPGDLMGTGTLSGPTMAEAGALLEITEGGKKPLSLSNGESRTFLLDGDAVVFTGWCEKPGAARIGFGECRATVLPARQA</sequence>
<dbReference type="Gene3D" id="2.30.30.230">
    <property type="entry name" value="Fumarylacetoacetase, N-terminal domain"/>
    <property type="match status" value="1"/>
</dbReference>
<name>A0ABV3ZRT4_9BURK</name>
<keyword evidence="10" id="KW-0585">Phenylalanine catabolism</keyword>
<evidence type="ECO:0000259" key="11">
    <source>
        <dbReference type="Pfam" id="PF01557"/>
    </source>
</evidence>
<dbReference type="EMBL" id="JBFYGN010000002">
    <property type="protein sequence ID" value="MEX8191618.1"/>
    <property type="molecule type" value="Genomic_DNA"/>
</dbReference>
<gene>
    <name evidence="13" type="primary">fahA</name>
    <name evidence="13" type="ORF">AB6724_02065</name>
</gene>
<evidence type="ECO:0000256" key="10">
    <source>
        <dbReference type="ARBA" id="ARBA00023232"/>
    </source>
</evidence>
<organism evidence="13 14">
    <name type="scientific">Comamonas guangdongensis</name>
    <dbReference type="NCBI Taxonomy" id="510515"/>
    <lineage>
        <taxon>Bacteria</taxon>
        <taxon>Pseudomonadati</taxon>
        <taxon>Pseudomonadota</taxon>
        <taxon>Betaproteobacteria</taxon>
        <taxon>Burkholderiales</taxon>
        <taxon>Comamonadaceae</taxon>
        <taxon>Comamonas</taxon>
    </lineage>
</organism>
<dbReference type="InterPro" id="IPR036462">
    <property type="entry name" value="Fumarylacetoacetase_N_sf"/>
</dbReference>
<keyword evidence="6 13" id="KW-0378">Hydrolase</keyword>
<dbReference type="InterPro" id="IPR011234">
    <property type="entry name" value="Fumarylacetoacetase-like_C"/>
</dbReference>
<dbReference type="InterPro" id="IPR015377">
    <property type="entry name" value="Fumarylacetoacetase_N"/>
</dbReference>
<dbReference type="Proteomes" id="UP001561046">
    <property type="component" value="Unassembled WGS sequence"/>
</dbReference>
<comment type="cofactor">
    <cofactor evidence="2">
        <name>Mg(2+)</name>
        <dbReference type="ChEBI" id="CHEBI:18420"/>
    </cofactor>
</comment>
<feature type="domain" description="Fumarylacetoacetase N-terminal" evidence="12">
    <location>
        <begin position="28"/>
        <end position="136"/>
    </location>
</feature>
<comment type="caution">
    <text evidence="13">The sequence shown here is derived from an EMBL/GenBank/DDBJ whole genome shotgun (WGS) entry which is preliminary data.</text>
</comment>
<evidence type="ECO:0000313" key="13">
    <source>
        <dbReference type="EMBL" id="MEX8191618.1"/>
    </source>
</evidence>
<evidence type="ECO:0000256" key="1">
    <source>
        <dbReference type="ARBA" id="ARBA00001913"/>
    </source>
</evidence>
<evidence type="ECO:0000256" key="9">
    <source>
        <dbReference type="ARBA" id="ARBA00022878"/>
    </source>
</evidence>
<accession>A0ABV3ZRT4</accession>
<dbReference type="EC" id="3.7.1.2" evidence="4"/>
<dbReference type="PANTHER" id="PTHR43069">
    <property type="entry name" value="FUMARYLACETOACETASE"/>
    <property type="match status" value="1"/>
</dbReference>
<dbReference type="SUPFAM" id="SSF56529">
    <property type="entry name" value="FAH"/>
    <property type="match status" value="1"/>
</dbReference>
<keyword evidence="9" id="KW-0828">Tyrosine catabolism</keyword>
<evidence type="ECO:0000256" key="5">
    <source>
        <dbReference type="ARBA" id="ARBA00022723"/>
    </source>
</evidence>
<evidence type="ECO:0000256" key="4">
    <source>
        <dbReference type="ARBA" id="ARBA00012094"/>
    </source>
</evidence>
<comment type="cofactor">
    <cofactor evidence="1">
        <name>Ca(2+)</name>
        <dbReference type="ChEBI" id="CHEBI:29108"/>
    </cofactor>
</comment>
<keyword evidence="8" id="KW-0460">Magnesium</keyword>
<evidence type="ECO:0000259" key="12">
    <source>
        <dbReference type="Pfam" id="PF09298"/>
    </source>
</evidence>
<dbReference type="InterPro" id="IPR005959">
    <property type="entry name" value="Fumarylacetoacetase"/>
</dbReference>
<evidence type="ECO:0000313" key="14">
    <source>
        <dbReference type="Proteomes" id="UP001561046"/>
    </source>
</evidence>
<evidence type="ECO:0000256" key="7">
    <source>
        <dbReference type="ARBA" id="ARBA00022837"/>
    </source>
</evidence>
<dbReference type="Gene3D" id="3.90.850.10">
    <property type="entry name" value="Fumarylacetoacetase-like, C-terminal domain"/>
    <property type="match status" value="1"/>
</dbReference>
<dbReference type="PANTHER" id="PTHR43069:SF2">
    <property type="entry name" value="FUMARYLACETOACETASE"/>
    <property type="match status" value="1"/>
</dbReference>
<dbReference type="InterPro" id="IPR036663">
    <property type="entry name" value="Fumarylacetoacetase_C_sf"/>
</dbReference>
<evidence type="ECO:0000256" key="3">
    <source>
        <dbReference type="ARBA" id="ARBA00004782"/>
    </source>
</evidence>
<proteinExistence type="predicted"/>
<dbReference type="SUPFAM" id="SSF63433">
    <property type="entry name" value="Fumarylacetoacetate hydrolase, FAH, N-terminal domain"/>
    <property type="match status" value="1"/>
</dbReference>
<reference evidence="13 14" key="1">
    <citation type="journal article" date="2013" name="Int. J. Syst. Evol. Microbiol.">
        <title>Comamonas guangdongensis sp. nov., isolated from subterranean forest sediment, and emended description of the genus Comamonas.</title>
        <authorList>
            <person name="Zhang J."/>
            <person name="Wang Y."/>
            <person name="Zhou S."/>
            <person name="Wu C."/>
            <person name="He J."/>
            <person name="Li F."/>
        </authorList>
    </citation>
    <scope>NUCLEOTIDE SEQUENCE [LARGE SCALE GENOMIC DNA]</scope>
    <source>
        <strain evidence="13 14">CCTCC AB2011133</strain>
    </source>
</reference>